<dbReference type="InterPro" id="IPR004360">
    <property type="entry name" value="Glyas_Fos-R_dOase_dom"/>
</dbReference>
<reference evidence="2 3" key="1">
    <citation type="submission" date="2023-07" db="EMBL/GenBank/DDBJ databases">
        <title>Sorghum-associated microbial communities from plants grown in Nebraska, USA.</title>
        <authorList>
            <person name="Schachtman D."/>
        </authorList>
    </citation>
    <scope>NUCLEOTIDE SEQUENCE [LARGE SCALE GENOMIC DNA]</scope>
    <source>
        <strain evidence="2 3">CC482</strain>
    </source>
</reference>
<protein>
    <submittedName>
        <fullName evidence="2">Enzyme related to lactoylglutathione lyase</fullName>
    </submittedName>
</protein>
<organism evidence="2 3">
    <name type="scientific">Paenibacillus harenae</name>
    <dbReference type="NCBI Taxonomy" id="306543"/>
    <lineage>
        <taxon>Bacteria</taxon>
        <taxon>Bacillati</taxon>
        <taxon>Bacillota</taxon>
        <taxon>Bacilli</taxon>
        <taxon>Bacillales</taxon>
        <taxon>Paenibacillaceae</taxon>
        <taxon>Paenibacillus</taxon>
    </lineage>
</organism>
<dbReference type="SUPFAM" id="SSF54593">
    <property type="entry name" value="Glyoxalase/Bleomycin resistance protein/Dihydroxybiphenyl dioxygenase"/>
    <property type="match status" value="1"/>
</dbReference>
<dbReference type="Pfam" id="PF00903">
    <property type="entry name" value="Glyoxalase"/>
    <property type="match status" value="1"/>
</dbReference>
<accession>A0ABT9TZ45</accession>
<feature type="domain" description="VOC" evidence="1">
    <location>
        <begin position="1"/>
        <end position="65"/>
    </location>
</feature>
<name>A0ABT9TZ45_PAEHA</name>
<keyword evidence="2" id="KW-0456">Lyase</keyword>
<proteinExistence type="predicted"/>
<evidence type="ECO:0000313" key="2">
    <source>
        <dbReference type="EMBL" id="MDQ0111998.1"/>
    </source>
</evidence>
<dbReference type="EMBL" id="JAUSSU010000003">
    <property type="protein sequence ID" value="MDQ0111998.1"/>
    <property type="molecule type" value="Genomic_DNA"/>
</dbReference>
<dbReference type="InterPro" id="IPR037523">
    <property type="entry name" value="VOC_core"/>
</dbReference>
<evidence type="ECO:0000313" key="3">
    <source>
        <dbReference type="Proteomes" id="UP001229346"/>
    </source>
</evidence>
<dbReference type="InterPro" id="IPR029068">
    <property type="entry name" value="Glyas_Bleomycin-R_OHBP_Dase"/>
</dbReference>
<comment type="caution">
    <text evidence="2">The sequence shown here is derived from an EMBL/GenBank/DDBJ whole genome shotgun (WGS) entry which is preliminary data.</text>
</comment>
<evidence type="ECO:0000259" key="1">
    <source>
        <dbReference type="PROSITE" id="PS51819"/>
    </source>
</evidence>
<dbReference type="Proteomes" id="UP001229346">
    <property type="component" value="Unassembled WGS sequence"/>
</dbReference>
<keyword evidence="3" id="KW-1185">Reference proteome</keyword>
<dbReference type="PROSITE" id="PS51819">
    <property type="entry name" value="VOC"/>
    <property type="match status" value="1"/>
</dbReference>
<dbReference type="Gene3D" id="3.10.180.10">
    <property type="entry name" value="2,3-Dihydroxybiphenyl 1,2-Dioxygenase, domain 1"/>
    <property type="match status" value="1"/>
</dbReference>
<gene>
    <name evidence="2" type="ORF">J2T15_001433</name>
</gene>
<sequence>MSVRRSGELKEPRLVIRVDDVDGTIERILQSGGKIVKQRTEIAEIGMVYASFEDPKGNIVNIVGDMQIEVGAKIRHLNET</sequence>
<dbReference type="RefSeq" id="WP_307202470.1">
    <property type="nucleotide sequence ID" value="NZ_JAUSSU010000003.1"/>
</dbReference>
<dbReference type="GO" id="GO:0016829">
    <property type="term" value="F:lyase activity"/>
    <property type="evidence" value="ECO:0007669"/>
    <property type="project" value="UniProtKB-KW"/>
</dbReference>